<sequence>MALTTPDGSSKSVVSPESNRHFMMDSGGPDSYFPSSVVEEMVVMLEPYGLVKGHKQGSYMAPCGIVDQPGGLDLRFLGGRGDASGPSYRIHFRDLFDDKEKPEQKVDTKIGACQFLRSVYVVTNLDERTVGLAQAVDRASELTDIQEIKASDDFGGCNSA</sequence>
<organism evidence="3 4">
    <name type="scientific">Recurvomyces mirabilis</name>
    <dbReference type="NCBI Taxonomy" id="574656"/>
    <lineage>
        <taxon>Eukaryota</taxon>
        <taxon>Fungi</taxon>
        <taxon>Dikarya</taxon>
        <taxon>Ascomycota</taxon>
        <taxon>Pezizomycotina</taxon>
        <taxon>Dothideomycetes</taxon>
        <taxon>Dothideomycetidae</taxon>
        <taxon>Mycosphaerellales</taxon>
        <taxon>Teratosphaeriaceae</taxon>
        <taxon>Recurvomyces</taxon>
    </lineage>
</organism>
<evidence type="ECO:0000313" key="3">
    <source>
        <dbReference type="EMBL" id="KAK3672005.1"/>
    </source>
</evidence>
<evidence type="ECO:0000313" key="4">
    <source>
        <dbReference type="Proteomes" id="UP001274830"/>
    </source>
</evidence>
<dbReference type="EMBL" id="JAUTXT010000037">
    <property type="protein sequence ID" value="KAK3672005.1"/>
    <property type="molecule type" value="Genomic_DNA"/>
</dbReference>
<dbReference type="PROSITE" id="PS51767">
    <property type="entry name" value="PEPTIDASE_A1"/>
    <property type="match status" value="1"/>
</dbReference>
<gene>
    <name evidence="3" type="ORF">LTR78_008180</name>
</gene>
<reference evidence="3" key="1">
    <citation type="submission" date="2023-07" db="EMBL/GenBank/DDBJ databases">
        <title>Black Yeasts Isolated from many extreme environments.</title>
        <authorList>
            <person name="Coleine C."/>
            <person name="Stajich J.E."/>
            <person name="Selbmann L."/>
        </authorList>
    </citation>
    <scope>NUCLEOTIDE SEQUENCE</scope>
    <source>
        <strain evidence="3">CCFEE 5485</strain>
    </source>
</reference>
<accession>A0AAE0TQK9</accession>
<feature type="domain" description="Peptidase A1" evidence="2">
    <location>
        <begin position="1"/>
        <end position="133"/>
    </location>
</feature>
<feature type="compositionally biased region" description="Polar residues" evidence="1">
    <location>
        <begin position="1"/>
        <end position="17"/>
    </location>
</feature>
<dbReference type="Gene3D" id="2.40.70.10">
    <property type="entry name" value="Acid Proteases"/>
    <property type="match status" value="1"/>
</dbReference>
<keyword evidence="4" id="KW-1185">Reference proteome</keyword>
<name>A0AAE0TQK9_9PEZI</name>
<dbReference type="AlphaFoldDB" id="A0AAE0TQK9"/>
<comment type="caution">
    <text evidence="3">The sequence shown here is derived from an EMBL/GenBank/DDBJ whole genome shotgun (WGS) entry which is preliminary data.</text>
</comment>
<evidence type="ECO:0000259" key="2">
    <source>
        <dbReference type="PROSITE" id="PS51767"/>
    </source>
</evidence>
<feature type="region of interest" description="Disordered" evidence="1">
    <location>
        <begin position="1"/>
        <end position="21"/>
    </location>
</feature>
<evidence type="ECO:0000256" key="1">
    <source>
        <dbReference type="SAM" id="MobiDB-lite"/>
    </source>
</evidence>
<dbReference type="SUPFAM" id="SSF50630">
    <property type="entry name" value="Acid proteases"/>
    <property type="match status" value="1"/>
</dbReference>
<dbReference type="InterPro" id="IPR021109">
    <property type="entry name" value="Peptidase_aspartic_dom_sf"/>
</dbReference>
<protein>
    <recommendedName>
        <fullName evidence="2">Peptidase A1 domain-containing protein</fullName>
    </recommendedName>
</protein>
<dbReference type="Proteomes" id="UP001274830">
    <property type="component" value="Unassembled WGS sequence"/>
</dbReference>
<proteinExistence type="predicted"/>
<dbReference type="InterPro" id="IPR033121">
    <property type="entry name" value="PEPTIDASE_A1"/>
</dbReference>